<comment type="caution">
    <text evidence="2">The sequence shown here is derived from an EMBL/GenBank/DDBJ whole genome shotgun (WGS) entry which is preliminary data.</text>
</comment>
<proteinExistence type="predicted"/>
<evidence type="ECO:0000313" key="3">
    <source>
        <dbReference type="Proteomes" id="UP000256977"/>
    </source>
</evidence>
<name>A0A3D9IC40_9BACL</name>
<gene>
    <name evidence="2" type="ORF">DFP98_13231</name>
</gene>
<dbReference type="InterPro" id="IPR036278">
    <property type="entry name" value="Sialidase_sf"/>
</dbReference>
<sequence length="658" mass="73077">MRMFRSLTLLLAFILATPLYSSPMVQAEEVEFTDPTQSEATDEEQLEWTKLYPELTDLANHKDLYAYGNGIYVSSDGCTSKDGVTWSKNPQLENFEMQAIVWGKGRFVALEFKLHNKSSLWTSADGLNWTEYDSTIDKLDSIAFNGSRFVAVGGDSDGALVMTSEDGLKWTQRKTGMKSALGDIVWGNGTFVALSGEGTSAVSKDGITWKKVAIPTKDKTIRDLHFGGSTFIVVGDYLLLTSKDGVKWTSVPSDGIFWNRVIWVKDRFFAEGSKYSNDRIESFSVLKTSKDGKQWVDMIGVGPLPSKQYLTFGTYYNLNMLHDGKQYVIYTDVGIYTSANGVQWKLLKKVALRPVHLNSMAVGGGKLVAVGGEVDDYYPQAEKAADRELWSIDSKGVDRSSFEFGKFPLYDVLWTGSQFFAVGAEGLMMTSKDGVKWSKAAATPIKESFSRIIKANGIYYVTGSNGLIMTSKDLKTWTKHKTNTTASIYSIAWSGKKFVAVGEWGVTLVSDNGTVWKAGKQIKSPNGDAIYNLSDVIWGNGMFIITAAQRYHVDREYALFKSEDGTKWKKQSLEYSKPAGMSTLSPSLYSIRYFEDTFVTVGNNGSVYLSKDGNRWSRHAVPDNVILYSAQLFNGKLYATGGFTDQVYLAEFITADSR</sequence>
<keyword evidence="1" id="KW-0732">Signal</keyword>
<dbReference type="SUPFAM" id="SSF50939">
    <property type="entry name" value="Sialidases"/>
    <property type="match status" value="1"/>
</dbReference>
<dbReference type="OrthoDB" id="6987826at2"/>
<organism evidence="2 3">
    <name type="scientific">Cohnella phaseoli</name>
    <dbReference type="NCBI Taxonomy" id="456490"/>
    <lineage>
        <taxon>Bacteria</taxon>
        <taxon>Bacillati</taxon>
        <taxon>Bacillota</taxon>
        <taxon>Bacilli</taxon>
        <taxon>Bacillales</taxon>
        <taxon>Paenibacillaceae</taxon>
        <taxon>Cohnella</taxon>
    </lineage>
</organism>
<dbReference type="SUPFAM" id="SSF110296">
    <property type="entry name" value="Oligoxyloglucan reducing end-specific cellobiohydrolase"/>
    <property type="match status" value="1"/>
</dbReference>
<dbReference type="AlphaFoldDB" id="A0A3D9IC40"/>
<evidence type="ECO:0000313" key="2">
    <source>
        <dbReference type="EMBL" id="RED59109.1"/>
    </source>
</evidence>
<protein>
    <recommendedName>
        <fullName evidence="4">Photosynthesis system II assembly factor Ycf48/Hcf136-like domain-containing protein</fullName>
    </recommendedName>
</protein>
<dbReference type="RefSeq" id="WP_116064363.1">
    <property type="nucleotide sequence ID" value="NZ_QRDZ01000032.1"/>
</dbReference>
<feature type="chain" id="PRO_5017653334" description="Photosynthesis system II assembly factor Ycf48/Hcf136-like domain-containing protein" evidence="1">
    <location>
        <begin position="28"/>
        <end position="658"/>
    </location>
</feature>
<dbReference type="Proteomes" id="UP000256977">
    <property type="component" value="Unassembled WGS sequence"/>
</dbReference>
<evidence type="ECO:0008006" key="4">
    <source>
        <dbReference type="Google" id="ProtNLM"/>
    </source>
</evidence>
<accession>A0A3D9IC40</accession>
<reference evidence="2 3" key="1">
    <citation type="submission" date="2018-07" db="EMBL/GenBank/DDBJ databases">
        <title>Genomic Encyclopedia of Type Strains, Phase III (KMG-III): the genomes of soil and plant-associated and newly described type strains.</title>
        <authorList>
            <person name="Whitman W."/>
        </authorList>
    </citation>
    <scope>NUCLEOTIDE SEQUENCE [LARGE SCALE GENOMIC DNA]</scope>
    <source>
        <strain evidence="2 3">CECT 7287</strain>
    </source>
</reference>
<evidence type="ECO:0000256" key="1">
    <source>
        <dbReference type="SAM" id="SignalP"/>
    </source>
</evidence>
<feature type="signal peptide" evidence="1">
    <location>
        <begin position="1"/>
        <end position="27"/>
    </location>
</feature>
<keyword evidence="3" id="KW-1185">Reference proteome</keyword>
<dbReference type="EMBL" id="QRDZ01000032">
    <property type="protein sequence ID" value="RED59109.1"/>
    <property type="molecule type" value="Genomic_DNA"/>
</dbReference>